<dbReference type="Pfam" id="PF11993">
    <property type="entry name" value="VC2046"/>
    <property type="match status" value="1"/>
</dbReference>
<protein>
    <submittedName>
        <fullName evidence="2">Uncharacterized protein</fullName>
    </submittedName>
</protein>
<evidence type="ECO:0000313" key="3">
    <source>
        <dbReference type="Proteomes" id="UP000256561"/>
    </source>
</evidence>
<keyword evidence="3" id="KW-1185">Reference proteome</keyword>
<evidence type="ECO:0000256" key="1">
    <source>
        <dbReference type="SAM" id="MobiDB-lite"/>
    </source>
</evidence>
<feature type="region of interest" description="Disordered" evidence="1">
    <location>
        <begin position="44"/>
        <end position="76"/>
    </location>
</feature>
<evidence type="ECO:0000313" key="2">
    <source>
        <dbReference type="EMBL" id="RDV26011.1"/>
    </source>
</evidence>
<comment type="caution">
    <text evidence="2">The sequence shown here is derived from an EMBL/GenBank/DDBJ whole genome shotgun (WGS) entry which is preliminary data.</text>
</comment>
<reference evidence="3" key="1">
    <citation type="submission" date="2018-08" db="EMBL/GenBank/DDBJ databases">
        <authorList>
            <person name="Zhang J."/>
            <person name="Du Z.-J."/>
        </authorList>
    </citation>
    <scope>NUCLEOTIDE SEQUENCE [LARGE SCALE GENOMIC DNA]</scope>
    <source>
        <strain evidence="3">KCTC 52655</strain>
    </source>
</reference>
<dbReference type="InterPro" id="IPR021879">
    <property type="entry name" value="VC2046_fam"/>
</dbReference>
<proteinExistence type="predicted"/>
<gene>
    <name evidence="2" type="ORF">DXV75_07955</name>
</gene>
<dbReference type="Proteomes" id="UP000256561">
    <property type="component" value="Unassembled WGS sequence"/>
</dbReference>
<dbReference type="EMBL" id="QRHA01000005">
    <property type="protein sequence ID" value="RDV26011.1"/>
    <property type="molecule type" value="Genomic_DNA"/>
</dbReference>
<dbReference type="RefSeq" id="WP_115592880.1">
    <property type="nucleotide sequence ID" value="NZ_QRHA01000005.1"/>
</dbReference>
<accession>A0A3D8M819</accession>
<sequence>MHNSIHSKAVGDHEWSGNLARAAGKGAVFSLFLAMHVQPGRLPSRISEPAASDPDKVVSPTNQSHYRNPPLQTDEQDVAHSAVSAKLLAARRTADLSLWQAMHPEPLAVKNDPQWIDPGVIANCSIATQSAFRGGEQPLRVQQPENLADIIPVAQTLLRA</sequence>
<name>A0A3D8M819_9ALTE</name>
<dbReference type="AlphaFoldDB" id="A0A3D8M819"/>
<dbReference type="OrthoDB" id="6330693at2"/>
<feature type="compositionally biased region" description="Polar residues" evidence="1">
    <location>
        <begin position="59"/>
        <end position="73"/>
    </location>
</feature>
<organism evidence="2 3">
    <name type="scientific">Alteromonas aestuariivivens</name>
    <dbReference type="NCBI Taxonomy" id="1938339"/>
    <lineage>
        <taxon>Bacteria</taxon>
        <taxon>Pseudomonadati</taxon>
        <taxon>Pseudomonadota</taxon>
        <taxon>Gammaproteobacteria</taxon>
        <taxon>Alteromonadales</taxon>
        <taxon>Alteromonadaceae</taxon>
        <taxon>Alteromonas/Salinimonas group</taxon>
        <taxon>Alteromonas</taxon>
    </lineage>
</organism>